<keyword evidence="4" id="KW-1185">Reference proteome</keyword>
<organism evidence="2 4">
    <name type="scientific">Eisenbergiella massiliensis</name>
    <dbReference type="NCBI Taxonomy" id="1720294"/>
    <lineage>
        <taxon>Bacteria</taxon>
        <taxon>Bacillati</taxon>
        <taxon>Bacillota</taxon>
        <taxon>Clostridia</taxon>
        <taxon>Lachnospirales</taxon>
        <taxon>Lachnospiraceae</taxon>
        <taxon>Eisenbergiella</taxon>
    </lineage>
</organism>
<dbReference type="AlphaFoldDB" id="A0A3E3IAY9"/>
<dbReference type="OrthoDB" id="1976592at2"/>
<dbReference type="InterPro" id="IPR036514">
    <property type="entry name" value="SGNH_hydro_sf"/>
</dbReference>
<evidence type="ECO:0008006" key="6">
    <source>
        <dbReference type="Google" id="ProtNLM"/>
    </source>
</evidence>
<evidence type="ECO:0000313" key="3">
    <source>
        <dbReference type="EMBL" id="RGE73983.1"/>
    </source>
</evidence>
<accession>A0A3E3IAY9</accession>
<comment type="caution">
    <text evidence="2">The sequence shown here is derived from an EMBL/GenBank/DDBJ whole genome shotgun (WGS) entry which is preliminary data.</text>
</comment>
<evidence type="ECO:0000313" key="4">
    <source>
        <dbReference type="Proteomes" id="UP000260812"/>
    </source>
</evidence>
<evidence type="ECO:0000256" key="1">
    <source>
        <dbReference type="SAM" id="SignalP"/>
    </source>
</evidence>
<dbReference type="RefSeq" id="WP_117530532.1">
    <property type="nucleotide sequence ID" value="NZ_CALBAU010000280.1"/>
</dbReference>
<dbReference type="Proteomes" id="UP000261166">
    <property type="component" value="Unassembled WGS sequence"/>
</dbReference>
<proteinExistence type="predicted"/>
<evidence type="ECO:0000313" key="2">
    <source>
        <dbReference type="EMBL" id="RGE64210.1"/>
    </source>
</evidence>
<gene>
    <name evidence="3" type="ORF">DWY69_02515</name>
    <name evidence="2" type="ORF">DXC51_03815</name>
</gene>
<feature type="signal peptide" evidence="1">
    <location>
        <begin position="1"/>
        <end position="31"/>
    </location>
</feature>
<name>A0A3E3IAY9_9FIRM</name>
<reference evidence="2 5" key="1">
    <citation type="submission" date="2018-08" db="EMBL/GenBank/DDBJ databases">
        <title>A genome reference for cultivated species of the human gut microbiota.</title>
        <authorList>
            <person name="Zou Y."/>
            <person name="Xue W."/>
            <person name="Luo G."/>
        </authorList>
    </citation>
    <scope>NUCLEOTIDE SEQUENCE [LARGE SCALE GENOMIC DNA]</scope>
    <source>
        <strain evidence="3 5">AF26-4BH</strain>
        <strain evidence="2">TF05-5AC</strain>
    </source>
</reference>
<dbReference type="Proteomes" id="UP000260812">
    <property type="component" value="Unassembled WGS sequence"/>
</dbReference>
<dbReference type="Gene3D" id="3.40.50.1110">
    <property type="entry name" value="SGNH hydrolase"/>
    <property type="match status" value="1"/>
</dbReference>
<dbReference type="EMBL" id="QVLU01000002">
    <property type="protein sequence ID" value="RGE73983.1"/>
    <property type="molecule type" value="Genomic_DNA"/>
</dbReference>
<sequence>MTKKVKGRILKAALTLAAVCALTVPSMTIRADKTAEAGDDTQVIQTAVQVQDTVQPSGTGQAAGEEAVPLPVADPEEYTGQLQDIRQILQTQLEQVQLQIQTLTQLQEASVIDAAQLQLLGQLQALEQTQVQQIAMTDAQIEAFMGLAAIQEELPAGPEIIFVGDSRFVQMNNAVGDNGFVWIAKSSQGYKWFASEAIPQIDEAVGNGTKIIINLGVNDVANVNAYAELVNRKAAEWIQKGATVYYSSVNPVENGKYITKSMVSNFNRKLQARLSPEIHWIDSYSYLQGTGYTLTDGLHFSNGTYKNLYRYYLSALGRA</sequence>
<dbReference type="EMBL" id="QVLV01000002">
    <property type="protein sequence ID" value="RGE64210.1"/>
    <property type="molecule type" value="Genomic_DNA"/>
</dbReference>
<dbReference type="SUPFAM" id="SSF52266">
    <property type="entry name" value="SGNH hydrolase"/>
    <property type="match status" value="1"/>
</dbReference>
<keyword evidence="1" id="KW-0732">Signal</keyword>
<dbReference type="GeneID" id="97986034"/>
<feature type="chain" id="PRO_5036080139" description="SGNH hydrolase-type esterase domain-containing protein" evidence="1">
    <location>
        <begin position="32"/>
        <end position="319"/>
    </location>
</feature>
<protein>
    <recommendedName>
        <fullName evidence="6">SGNH hydrolase-type esterase domain-containing protein</fullName>
    </recommendedName>
</protein>
<evidence type="ECO:0000313" key="5">
    <source>
        <dbReference type="Proteomes" id="UP000261166"/>
    </source>
</evidence>